<keyword evidence="2" id="KW-0812">Transmembrane</keyword>
<dbReference type="Proteomes" id="UP001519460">
    <property type="component" value="Unassembled WGS sequence"/>
</dbReference>
<proteinExistence type="predicted"/>
<accession>A0ABD0KQA5</accession>
<reference evidence="3 4" key="1">
    <citation type="journal article" date="2023" name="Sci. Data">
        <title>Genome assembly of the Korean intertidal mud-creeper Batillaria attramentaria.</title>
        <authorList>
            <person name="Patra A.K."/>
            <person name="Ho P.T."/>
            <person name="Jun S."/>
            <person name="Lee S.J."/>
            <person name="Kim Y."/>
            <person name="Won Y.J."/>
        </authorList>
    </citation>
    <scope>NUCLEOTIDE SEQUENCE [LARGE SCALE GENOMIC DNA]</scope>
    <source>
        <strain evidence="3">Wonlab-2016</strain>
    </source>
</reference>
<protein>
    <recommendedName>
        <fullName evidence="5">TNFR-Cys domain-containing protein</fullName>
    </recommendedName>
</protein>
<feature type="non-terminal residue" evidence="3">
    <location>
        <position position="1"/>
    </location>
</feature>
<comment type="caution">
    <text evidence="3">The sequence shown here is derived from an EMBL/GenBank/DDBJ whole genome shotgun (WGS) entry which is preliminary data.</text>
</comment>
<dbReference type="AlphaFoldDB" id="A0ABD0KQA5"/>
<evidence type="ECO:0000256" key="2">
    <source>
        <dbReference type="SAM" id="Phobius"/>
    </source>
</evidence>
<dbReference type="Gene3D" id="4.10.1290.10">
    <property type="entry name" value="Tumor necrosis factor receptor superfamily"/>
    <property type="match status" value="1"/>
</dbReference>
<organism evidence="3 4">
    <name type="scientific">Batillaria attramentaria</name>
    <dbReference type="NCBI Taxonomy" id="370345"/>
    <lineage>
        <taxon>Eukaryota</taxon>
        <taxon>Metazoa</taxon>
        <taxon>Spiralia</taxon>
        <taxon>Lophotrochozoa</taxon>
        <taxon>Mollusca</taxon>
        <taxon>Gastropoda</taxon>
        <taxon>Caenogastropoda</taxon>
        <taxon>Sorbeoconcha</taxon>
        <taxon>Cerithioidea</taxon>
        <taxon>Batillariidae</taxon>
        <taxon>Batillaria</taxon>
    </lineage>
</organism>
<evidence type="ECO:0000313" key="4">
    <source>
        <dbReference type="Proteomes" id="UP001519460"/>
    </source>
</evidence>
<feature type="region of interest" description="Disordered" evidence="1">
    <location>
        <begin position="250"/>
        <end position="304"/>
    </location>
</feature>
<gene>
    <name evidence="3" type="ORF">BaRGS_00019655</name>
</gene>
<keyword evidence="2" id="KW-1133">Transmembrane helix</keyword>
<feature type="transmembrane region" description="Helical" evidence="2">
    <location>
        <begin position="219"/>
        <end position="242"/>
    </location>
</feature>
<name>A0ABD0KQA5_9CAEN</name>
<keyword evidence="2" id="KW-0472">Membrane</keyword>
<evidence type="ECO:0000313" key="3">
    <source>
        <dbReference type="EMBL" id="KAK7489141.1"/>
    </source>
</evidence>
<feature type="compositionally biased region" description="Basic and acidic residues" evidence="1">
    <location>
        <begin position="250"/>
        <end position="261"/>
    </location>
</feature>
<sequence length="304" mass="33200">QAMTVRNRTTTMTMGLVIVNIVGTSVSTPRYSGQWRHARNNAQHGIASIIDGVQVSAGSEPAAVGEPEKAAAFRPRLNLNGLPLTGVYATPEGTTRRPKSPHYQESSAEPEDSVYNKEKCCYNEDGEEDDYLLAIECTDDQYFDDIVRQCGPCSELCDHSERTGTTDECKEKCPAYLDKRPAQDQAASHQIVNDLKAVQTDDHQNDDDASTSALPIHPAYIAVICIGVLLLILVPVTVVIGLRQCTRSYERAPQDDVERQGKGGNKPVEETSQGSSDSQHFALGPCHPPLPQTGFSELDTSRQQ</sequence>
<feature type="region of interest" description="Disordered" evidence="1">
    <location>
        <begin position="88"/>
        <end position="111"/>
    </location>
</feature>
<feature type="compositionally biased region" description="Polar residues" evidence="1">
    <location>
        <begin position="270"/>
        <end position="279"/>
    </location>
</feature>
<dbReference type="EMBL" id="JACVVK020000142">
    <property type="protein sequence ID" value="KAK7489141.1"/>
    <property type="molecule type" value="Genomic_DNA"/>
</dbReference>
<evidence type="ECO:0008006" key="5">
    <source>
        <dbReference type="Google" id="ProtNLM"/>
    </source>
</evidence>
<evidence type="ECO:0000256" key="1">
    <source>
        <dbReference type="SAM" id="MobiDB-lite"/>
    </source>
</evidence>
<keyword evidence="4" id="KW-1185">Reference proteome</keyword>